<name>A0A1V2GX22_9PROT</name>
<comment type="caution">
    <text evidence="1">The sequence shown here is derived from an EMBL/GenBank/DDBJ whole genome shotgun (WGS) entry which is preliminary data.</text>
</comment>
<organism evidence="1 2">
    <name type="scientific">Teichococcus deserti</name>
    <dbReference type="NCBI Taxonomy" id="1817963"/>
    <lineage>
        <taxon>Bacteria</taxon>
        <taxon>Pseudomonadati</taxon>
        <taxon>Pseudomonadota</taxon>
        <taxon>Alphaproteobacteria</taxon>
        <taxon>Acetobacterales</taxon>
        <taxon>Roseomonadaceae</taxon>
        <taxon>Roseomonas</taxon>
    </lineage>
</organism>
<dbReference type="AlphaFoldDB" id="A0A1V2GX22"/>
<sequence>MIGADAFALHEAASHLVFPDFLQADKDVAAVLEGWSKQGVELVPYRPQGLTSAGRTVEQLFPRVGELQGL</sequence>
<evidence type="ECO:0000313" key="1">
    <source>
        <dbReference type="EMBL" id="ONG47516.1"/>
    </source>
</evidence>
<dbReference type="Proteomes" id="UP000188879">
    <property type="component" value="Unassembled WGS sequence"/>
</dbReference>
<reference evidence="1 2" key="1">
    <citation type="submission" date="2016-10" db="EMBL/GenBank/DDBJ databases">
        <title>Draft Genome sequence of Roseomonas sp. strain M3.</title>
        <authorList>
            <person name="Subhash Y."/>
            <person name="Lee S."/>
        </authorList>
    </citation>
    <scope>NUCLEOTIDE SEQUENCE [LARGE SCALE GENOMIC DNA]</scope>
    <source>
        <strain evidence="1 2">M3</strain>
    </source>
</reference>
<evidence type="ECO:0000313" key="2">
    <source>
        <dbReference type="Proteomes" id="UP000188879"/>
    </source>
</evidence>
<protein>
    <submittedName>
        <fullName evidence="1">Uncharacterized protein</fullName>
    </submittedName>
</protein>
<gene>
    <name evidence="1" type="ORF">BKE38_23055</name>
</gene>
<proteinExistence type="predicted"/>
<dbReference type="EMBL" id="MLCO01000273">
    <property type="protein sequence ID" value="ONG47516.1"/>
    <property type="molecule type" value="Genomic_DNA"/>
</dbReference>
<keyword evidence="2" id="KW-1185">Reference proteome</keyword>
<accession>A0A1V2GX22</accession>